<evidence type="ECO:0000259" key="8">
    <source>
        <dbReference type="Pfam" id="PF07540"/>
    </source>
</evidence>
<proteinExistence type="inferred from homology"/>
<evidence type="ECO:0000256" key="3">
    <source>
        <dbReference type="ARBA" id="ARBA00023054"/>
    </source>
</evidence>
<evidence type="ECO:0000259" key="7">
    <source>
        <dbReference type="Pfam" id="PF03914"/>
    </source>
</evidence>
<feature type="region of interest" description="Disordered" evidence="6">
    <location>
        <begin position="1"/>
        <end position="67"/>
    </location>
</feature>
<feature type="region of interest" description="Disordered" evidence="6">
    <location>
        <begin position="741"/>
        <end position="760"/>
    </location>
</feature>
<dbReference type="AlphaFoldDB" id="A0A4P9Z1X8"/>
<dbReference type="InterPro" id="IPR011501">
    <property type="entry name" value="Noc3_N"/>
</dbReference>
<feature type="region of interest" description="Disordered" evidence="6">
    <location>
        <begin position="392"/>
        <end position="433"/>
    </location>
</feature>
<gene>
    <name evidence="9" type="ORF">SYNPS1DRAFT_28313</name>
</gene>
<comment type="similarity">
    <text evidence="2 5">Belongs to the CBF/MAK21 family.</text>
</comment>
<keyword evidence="5" id="KW-0690">Ribosome biogenesis</keyword>
<accession>A0A4P9Z1X8</accession>
<evidence type="ECO:0000313" key="10">
    <source>
        <dbReference type="Proteomes" id="UP000278143"/>
    </source>
</evidence>
<evidence type="ECO:0000256" key="5">
    <source>
        <dbReference type="PIRNR" id="PIRNR028977"/>
    </source>
</evidence>
<evidence type="ECO:0000256" key="2">
    <source>
        <dbReference type="ARBA" id="ARBA00007797"/>
    </source>
</evidence>
<feature type="region of interest" description="Disordered" evidence="6">
    <location>
        <begin position="86"/>
        <end position="209"/>
    </location>
</feature>
<dbReference type="PANTHER" id="PTHR14428:SF5">
    <property type="entry name" value="NUCLEOLAR COMPLEX PROTEIN 3 HOMOLOG"/>
    <property type="match status" value="1"/>
</dbReference>
<dbReference type="OrthoDB" id="10263597at2759"/>
<feature type="compositionally biased region" description="Basic residues" evidence="6">
    <location>
        <begin position="404"/>
        <end position="424"/>
    </location>
</feature>
<evidence type="ECO:0000256" key="6">
    <source>
        <dbReference type="SAM" id="MobiDB-lite"/>
    </source>
</evidence>
<feature type="compositionally biased region" description="Basic and acidic residues" evidence="6">
    <location>
        <begin position="154"/>
        <end position="170"/>
    </location>
</feature>
<feature type="compositionally biased region" description="Basic residues" evidence="6">
    <location>
        <begin position="1"/>
        <end position="12"/>
    </location>
</feature>
<dbReference type="InterPro" id="IPR016903">
    <property type="entry name" value="Nucleolar_cplx-assoc_3"/>
</dbReference>
<comment type="function">
    <text evidence="5">Required for synthesis of 60S ribosomal subunits and the transport of pre-ribosomes from the nucleoplasm to the cytoplasm.</text>
</comment>
<keyword evidence="10" id="KW-1185">Reference proteome</keyword>
<evidence type="ECO:0000313" key="9">
    <source>
        <dbReference type="EMBL" id="RKP25972.1"/>
    </source>
</evidence>
<feature type="domain" description="CCAAT-binding factor" evidence="7">
    <location>
        <begin position="561"/>
        <end position="735"/>
    </location>
</feature>
<dbReference type="PIRSF" id="PIRSF028977">
    <property type="entry name" value="Nucleolar_complex_p3"/>
    <property type="match status" value="1"/>
</dbReference>
<dbReference type="GO" id="GO:0042254">
    <property type="term" value="P:ribosome biogenesis"/>
    <property type="evidence" value="ECO:0007669"/>
    <property type="project" value="UniProtKB-KW"/>
</dbReference>
<sequence length="760" mass="85599">MANSSKVRRAGKQRGGGESAGKSRKTAAVAGRKGRPGGKRTRETAPAATIEQSSSEGELSEEDMAYFNEGELEQYGFLSKMDAASLAKQTKGKRKKQDMSEEAARRQQKDSDDEDANGSSSDDALAAYEEAPRQGEWNKRERDEGRLGLPIKLPDGRVQRGARLEAKSESSDDEEEKEEEEEKKAKAQKKKRAAAKEEGEGGSMQASLRSKKERLATIAQAILADPEGQASCMHCYYRIRELTEHERSVKVSAELRKLRNYEETLVFYYRAYIDTLLQEGKGGGDADTAPGSMSFIVTKCICTLLTYLSHFNFRSELIKALVQRLGARRWSELSMMARETVITLFKEDASGEISLEIVKQITQMVKKRDYNVHPQVLATFFHLRLRDELNKPKDDDAAANGKDGKKRKQEKVHLTKRERKRRRVQKEVESEMREAEAEYSREERERMYNETLKMVFITYFRVLKQGDTSPLLPAVLEGLAKFAHLISVDYFEDLLALLKKLMLRYHPDYEPEQPTIGDKKAKRRHAKLIGGDQETGTAATGEAEEQYAVKGQDGDAVRMPLLCLITIAQVLSGHGEALNYDLKEFYALLYTLLFPVAMKAGASETIDDEGRQTPLKQTDKATRAATDTELVMRGLDALLLQRKHVPMERVAAFLKRMAIASLHMSPVMTTNALDRIRTVMTRKHQLDALLSDEEGRMGNGVYRATLDDPDLCNPMATNLWELALLKDHYDPQVRQKTDALLQLSSSSSATRARTAAQRHR</sequence>
<reference evidence="10" key="1">
    <citation type="journal article" date="2018" name="Nat. Microbiol.">
        <title>Leveraging single-cell genomics to expand the fungal tree of life.</title>
        <authorList>
            <person name="Ahrendt S.R."/>
            <person name="Quandt C.A."/>
            <person name="Ciobanu D."/>
            <person name="Clum A."/>
            <person name="Salamov A."/>
            <person name="Andreopoulos B."/>
            <person name="Cheng J.F."/>
            <person name="Woyke T."/>
            <person name="Pelin A."/>
            <person name="Henrissat B."/>
            <person name="Reynolds N.K."/>
            <person name="Benny G.L."/>
            <person name="Smith M.E."/>
            <person name="James T.Y."/>
            <person name="Grigoriev I.V."/>
        </authorList>
    </citation>
    <scope>NUCLEOTIDE SEQUENCE [LARGE SCALE GENOMIC DNA]</scope>
    <source>
        <strain evidence="10">Benny S71-1</strain>
    </source>
</reference>
<dbReference type="GO" id="GO:0003682">
    <property type="term" value="F:chromatin binding"/>
    <property type="evidence" value="ECO:0007669"/>
    <property type="project" value="TreeGrafter"/>
</dbReference>
<dbReference type="GO" id="GO:0005730">
    <property type="term" value="C:nucleolus"/>
    <property type="evidence" value="ECO:0007669"/>
    <property type="project" value="UniProtKB-SubCell"/>
</dbReference>
<evidence type="ECO:0000256" key="4">
    <source>
        <dbReference type="ARBA" id="ARBA00023242"/>
    </source>
</evidence>
<dbReference type="Pfam" id="PF03914">
    <property type="entry name" value="CBF"/>
    <property type="match status" value="1"/>
</dbReference>
<evidence type="ECO:0000256" key="1">
    <source>
        <dbReference type="ARBA" id="ARBA00004604"/>
    </source>
</evidence>
<dbReference type="InterPro" id="IPR005612">
    <property type="entry name" value="CCAAT-binding_factor"/>
</dbReference>
<feature type="compositionally biased region" description="Basic and acidic residues" evidence="6">
    <location>
        <begin position="130"/>
        <end position="146"/>
    </location>
</feature>
<feature type="compositionally biased region" description="Acidic residues" evidence="6">
    <location>
        <begin position="171"/>
        <end position="181"/>
    </location>
</feature>
<protein>
    <recommendedName>
        <fullName evidence="5">Nucleolar complex-associated protein 3</fullName>
    </recommendedName>
</protein>
<dbReference type="GO" id="GO:0006270">
    <property type="term" value="P:DNA replication initiation"/>
    <property type="evidence" value="ECO:0007669"/>
    <property type="project" value="TreeGrafter"/>
</dbReference>
<dbReference type="Proteomes" id="UP000278143">
    <property type="component" value="Unassembled WGS sequence"/>
</dbReference>
<dbReference type="Pfam" id="PF07540">
    <property type="entry name" value="NOC3p"/>
    <property type="match status" value="1"/>
</dbReference>
<comment type="subcellular location">
    <subcellularLocation>
        <location evidence="1 5">Nucleus</location>
        <location evidence="1 5">Nucleolus</location>
    </subcellularLocation>
</comment>
<dbReference type="EMBL" id="KZ989555">
    <property type="protein sequence ID" value="RKP25972.1"/>
    <property type="molecule type" value="Genomic_DNA"/>
</dbReference>
<dbReference type="PANTHER" id="PTHR14428">
    <property type="entry name" value="NUCLEOLAR COMPLEX PROTEIN 3"/>
    <property type="match status" value="1"/>
</dbReference>
<organism evidence="9 10">
    <name type="scientific">Syncephalis pseudoplumigaleata</name>
    <dbReference type="NCBI Taxonomy" id="1712513"/>
    <lineage>
        <taxon>Eukaryota</taxon>
        <taxon>Fungi</taxon>
        <taxon>Fungi incertae sedis</taxon>
        <taxon>Zoopagomycota</taxon>
        <taxon>Zoopagomycotina</taxon>
        <taxon>Zoopagomycetes</taxon>
        <taxon>Zoopagales</taxon>
        <taxon>Piptocephalidaceae</taxon>
        <taxon>Syncephalis</taxon>
    </lineage>
</organism>
<feature type="compositionally biased region" description="Basic and acidic residues" evidence="6">
    <location>
        <begin position="97"/>
        <end position="110"/>
    </location>
</feature>
<keyword evidence="4" id="KW-0539">Nucleus</keyword>
<name>A0A4P9Z1X8_9FUNG</name>
<keyword evidence="3" id="KW-0175">Coiled coil</keyword>
<feature type="domain" description="Nucleolar complex-associated protein 3 N-terminal" evidence="8">
    <location>
        <begin position="237"/>
        <end position="272"/>
    </location>
</feature>